<evidence type="ECO:0000313" key="3">
    <source>
        <dbReference type="WBParaSite" id="Hba_01590"/>
    </source>
</evidence>
<proteinExistence type="predicted"/>
<name>A0A1I7WA84_HETBA</name>
<feature type="transmembrane region" description="Helical" evidence="1">
    <location>
        <begin position="69"/>
        <end position="87"/>
    </location>
</feature>
<evidence type="ECO:0000256" key="1">
    <source>
        <dbReference type="SAM" id="Phobius"/>
    </source>
</evidence>
<organism evidence="2 3">
    <name type="scientific">Heterorhabditis bacteriophora</name>
    <name type="common">Entomopathogenic nematode worm</name>
    <dbReference type="NCBI Taxonomy" id="37862"/>
    <lineage>
        <taxon>Eukaryota</taxon>
        <taxon>Metazoa</taxon>
        <taxon>Ecdysozoa</taxon>
        <taxon>Nematoda</taxon>
        <taxon>Chromadorea</taxon>
        <taxon>Rhabditida</taxon>
        <taxon>Rhabditina</taxon>
        <taxon>Rhabditomorpha</taxon>
        <taxon>Strongyloidea</taxon>
        <taxon>Heterorhabditidae</taxon>
        <taxon>Heterorhabditis</taxon>
    </lineage>
</organism>
<feature type="transmembrane region" description="Helical" evidence="1">
    <location>
        <begin position="179"/>
        <end position="202"/>
    </location>
</feature>
<evidence type="ECO:0000313" key="2">
    <source>
        <dbReference type="Proteomes" id="UP000095283"/>
    </source>
</evidence>
<protein>
    <submittedName>
        <fullName evidence="3">C2H2-type domain-containing protein</fullName>
    </submittedName>
</protein>
<reference evidence="3" key="1">
    <citation type="submission" date="2016-11" db="UniProtKB">
        <authorList>
            <consortium name="WormBaseParasite"/>
        </authorList>
    </citation>
    <scope>IDENTIFICATION</scope>
</reference>
<keyword evidence="1" id="KW-0472">Membrane</keyword>
<sequence length="217" mass="25612">MCSLRAYRGTGLEASHKCTIFALLNFTELCCNTHNTRRSPEHYLTPPHIVPHYNLTLHIPIDSLHSSASYYYCILSILVCIQVVVVYKQEEINNIVLFSLIDFINCLIYSYSFPQKEYNKYFLEIQFMSALTNEKRANLNVSWLHFTSCSYCRSLFNTITALRLHFNRNCYLHYHQHHYFFYFINSLFKNNVLLFLVGVFVVRSLFDIFSSTLHINV</sequence>
<feature type="transmembrane region" description="Helical" evidence="1">
    <location>
        <begin position="94"/>
        <end position="113"/>
    </location>
</feature>
<dbReference type="AlphaFoldDB" id="A0A1I7WA84"/>
<accession>A0A1I7WA84</accession>
<keyword evidence="1" id="KW-1133">Transmembrane helix</keyword>
<dbReference type="WBParaSite" id="Hba_01590">
    <property type="protein sequence ID" value="Hba_01590"/>
    <property type="gene ID" value="Hba_01590"/>
</dbReference>
<keyword evidence="2" id="KW-1185">Reference proteome</keyword>
<keyword evidence="1" id="KW-0812">Transmembrane</keyword>
<dbReference type="Proteomes" id="UP000095283">
    <property type="component" value="Unplaced"/>
</dbReference>